<dbReference type="SUPFAM" id="SSF56935">
    <property type="entry name" value="Porins"/>
    <property type="match status" value="1"/>
</dbReference>
<dbReference type="Gene3D" id="2.40.170.20">
    <property type="entry name" value="TonB-dependent receptor, beta-barrel domain"/>
    <property type="match status" value="1"/>
</dbReference>
<dbReference type="PANTHER" id="PTHR30069">
    <property type="entry name" value="TONB-DEPENDENT OUTER MEMBRANE RECEPTOR"/>
    <property type="match status" value="1"/>
</dbReference>
<keyword evidence="4 11" id="KW-1134">Transmembrane beta strand</keyword>
<evidence type="ECO:0000256" key="12">
    <source>
        <dbReference type="RuleBase" id="RU003357"/>
    </source>
</evidence>
<dbReference type="Gene3D" id="2.170.130.10">
    <property type="entry name" value="TonB-dependent receptor, plug domain"/>
    <property type="match status" value="1"/>
</dbReference>
<evidence type="ECO:0000256" key="7">
    <source>
        <dbReference type="ARBA" id="ARBA00023077"/>
    </source>
</evidence>
<evidence type="ECO:0000256" key="11">
    <source>
        <dbReference type="PROSITE-ProRule" id="PRU01360"/>
    </source>
</evidence>
<evidence type="ECO:0000256" key="3">
    <source>
        <dbReference type="ARBA" id="ARBA00022448"/>
    </source>
</evidence>
<dbReference type="GO" id="GO:0015344">
    <property type="term" value="F:siderophore uptake transmembrane transporter activity"/>
    <property type="evidence" value="ECO:0007669"/>
    <property type="project" value="TreeGrafter"/>
</dbReference>
<feature type="domain" description="TonB-dependent receptor plug" evidence="14">
    <location>
        <begin position="77"/>
        <end position="161"/>
    </location>
</feature>
<gene>
    <name evidence="15" type="ORF">DXX94_15530</name>
</gene>
<dbReference type="InterPro" id="IPR000531">
    <property type="entry name" value="Beta-barrel_TonB"/>
</dbReference>
<evidence type="ECO:0000313" key="16">
    <source>
        <dbReference type="Proteomes" id="UP000256899"/>
    </source>
</evidence>
<sequence length="649" mass="72430">MTFSHFAKLSPIYCALIGAALGHGKLRAEELPNLPATQAFSAIEVMQVSGSRSHLLSSQLVDNSMSSIEIMDSATVNPTIADWLINAPSISLNGQGGLFQSYSIRGFSRSRIRTEVDGIPIITDRRAGNSASFINSELLARIDIQQGPSATLYGSEAMGGVINLISAELGTKKLTASAQSDDQATNSALLWGSETWQTGFAYRHANQASAADNTPLDSDFEQRSALLKFSQTWQGFTVNGSTIVSQGNDIGKSSSQFPNDRVVQYPTDEHWLSQLSLQKDQDWFVQLYQHYQNWETDTLRVGNRRNLTQYQSHTLGALALASLDAVGGQGRLGVEWLARRGVKIAESEFSLGGQQNFAQPLVDGKQDNIALFSDWHWQWQNWQLDLGGRFDHINQTQFISKQSRDDQQFSASFRIGYQLNTQHMLSAEMATGFRFPTLSELYFAGETPRGTTLGNSELAPEQSRGAQLNWLYQINSAWSIDVAGYYYGLDDYIERFTSQNDQGESFRSYRNLGRADIQGIEASVRWQGDSGMSMQWLGHYQQGEDKQGDTLADLTPAKLSWHTQWQWRGIEFSNQLTWLKNQSEVGSGEVTRAHRFLWQASLSKSLTSKFTLHFYGKNLTDELAFASADEDASLMQGRTVGVKLDYQFD</sequence>
<dbReference type="EMBL" id="QUOT01000001">
    <property type="protein sequence ID" value="REL32011.1"/>
    <property type="molecule type" value="Genomic_DNA"/>
</dbReference>
<dbReference type="InterPro" id="IPR039426">
    <property type="entry name" value="TonB-dep_rcpt-like"/>
</dbReference>
<dbReference type="PANTHER" id="PTHR30069:SF29">
    <property type="entry name" value="HEMOGLOBIN AND HEMOGLOBIN-HAPTOGLOBIN-BINDING PROTEIN 1-RELATED"/>
    <property type="match status" value="1"/>
</dbReference>
<evidence type="ECO:0000256" key="9">
    <source>
        <dbReference type="ARBA" id="ARBA00023170"/>
    </source>
</evidence>
<dbReference type="InterPro" id="IPR036942">
    <property type="entry name" value="Beta-barrel_TonB_sf"/>
</dbReference>
<evidence type="ECO:0000256" key="6">
    <source>
        <dbReference type="ARBA" id="ARBA00022729"/>
    </source>
</evidence>
<proteinExistence type="inferred from homology"/>
<keyword evidence="10 11" id="KW-0998">Cell outer membrane</keyword>
<evidence type="ECO:0000259" key="13">
    <source>
        <dbReference type="Pfam" id="PF00593"/>
    </source>
</evidence>
<evidence type="ECO:0000256" key="4">
    <source>
        <dbReference type="ARBA" id="ARBA00022452"/>
    </source>
</evidence>
<comment type="caution">
    <text evidence="15">The sequence shown here is derived from an EMBL/GenBank/DDBJ whole genome shotgun (WGS) entry which is preliminary data.</text>
</comment>
<comment type="similarity">
    <text evidence="2">Belongs to the TonB-dependent receptor family. Hemoglobin/haptoglobin binding protein subfamily.</text>
</comment>
<dbReference type="AlphaFoldDB" id="A0A3E0U4U0"/>
<evidence type="ECO:0000313" key="15">
    <source>
        <dbReference type="EMBL" id="REL32011.1"/>
    </source>
</evidence>
<keyword evidence="9 15" id="KW-0675">Receptor</keyword>
<keyword evidence="3 11" id="KW-0813">Transport</keyword>
<dbReference type="CDD" id="cd01347">
    <property type="entry name" value="ligand_gated_channel"/>
    <property type="match status" value="1"/>
</dbReference>
<dbReference type="InterPro" id="IPR037066">
    <property type="entry name" value="Plug_dom_sf"/>
</dbReference>
<dbReference type="InterPro" id="IPR012910">
    <property type="entry name" value="Plug_dom"/>
</dbReference>
<keyword evidence="7 12" id="KW-0798">TonB box</keyword>
<dbReference type="Pfam" id="PF07715">
    <property type="entry name" value="Plug"/>
    <property type="match status" value="1"/>
</dbReference>
<evidence type="ECO:0000256" key="2">
    <source>
        <dbReference type="ARBA" id="ARBA00008143"/>
    </source>
</evidence>
<evidence type="ECO:0000256" key="10">
    <source>
        <dbReference type="ARBA" id="ARBA00023237"/>
    </source>
</evidence>
<dbReference type="GO" id="GO:0044718">
    <property type="term" value="P:siderophore transmembrane transport"/>
    <property type="evidence" value="ECO:0007669"/>
    <property type="project" value="TreeGrafter"/>
</dbReference>
<keyword evidence="5 11" id="KW-0812">Transmembrane</keyword>
<keyword evidence="6" id="KW-0732">Signal</keyword>
<evidence type="ECO:0000256" key="5">
    <source>
        <dbReference type="ARBA" id="ARBA00022692"/>
    </source>
</evidence>
<feature type="domain" description="TonB-dependent receptor-like beta-barrel" evidence="13">
    <location>
        <begin position="210"/>
        <end position="619"/>
    </location>
</feature>
<dbReference type="Proteomes" id="UP000256899">
    <property type="component" value="Unassembled WGS sequence"/>
</dbReference>
<dbReference type="GO" id="GO:0009279">
    <property type="term" value="C:cell outer membrane"/>
    <property type="evidence" value="ECO:0007669"/>
    <property type="project" value="UniProtKB-SubCell"/>
</dbReference>
<name>A0A3E0U4U0_9GAMM</name>
<accession>A0A3E0U4U0</accession>
<evidence type="ECO:0000259" key="14">
    <source>
        <dbReference type="Pfam" id="PF07715"/>
    </source>
</evidence>
<evidence type="ECO:0000256" key="1">
    <source>
        <dbReference type="ARBA" id="ARBA00004571"/>
    </source>
</evidence>
<dbReference type="RefSeq" id="WP_116017286.1">
    <property type="nucleotide sequence ID" value="NZ_QUOT01000001.1"/>
</dbReference>
<keyword evidence="8 11" id="KW-0472">Membrane</keyword>
<comment type="subcellular location">
    <subcellularLocation>
        <location evidence="1 11">Cell outer membrane</location>
        <topology evidence="1 11">Multi-pass membrane protein</topology>
    </subcellularLocation>
</comment>
<protein>
    <submittedName>
        <fullName evidence="15">TonB-dependent receptor</fullName>
    </submittedName>
</protein>
<dbReference type="PROSITE" id="PS52016">
    <property type="entry name" value="TONB_DEPENDENT_REC_3"/>
    <property type="match status" value="1"/>
</dbReference>
<reference evidence="16" key="1">
    <citation type="submission" date="2018-08" db="EMBL/GenBank/DDBJ databases">
        <title>Thalassotalea euphylliae genome.</title>
        <authorList>
            <person name="Summers S."/>
            <person name="Rice S.A."/>
            <person name="Freckelton M.L."/>
            <person name="Nedved B.T."/>
            <person name="Hadfield M.G."/>
        </authorList>
    </citation>
    <scope>NUCLEOTIDE SEQUENCE [LARGE SCALE GENOMIC DNA]</scope>
    <source>
        <strain evidence="16">H3</strain>
    </source>
</reference>
<organism evidence="15 16">
    <name type="scientific">Thalassotalea euphylliae</name>
    <dbReference type="NCBI Taxonomy" id="1655234"/>
    <lineage>
        <taxon>Bacteria</taxon>
        <taxon>Pseudomonadati</taxon>
        <taxon>Pseudomonadota</taxon>
        <taxon>Gammaproteobacteria</taxon>
        <taxon>Alteromonadales</taxon>
        <taxon>Colwelliaceae</taxon>
        <taxon>Thalassotalea</taxon>
    </lineage>
</organism>
<dbReference type="Pfam" id="PF00593">
    <property type="entry name" value="TonB_dep_Rec_b-barrel"/>
    <property type="match status" value="1"/>
</dbReference>
<keyword evidence="16" id="KW-1185">Reference proteome</keyword>
<evidence type="ECO:0000256" key="8">
    <source>
        <dbReference type="ARBA" id="ARBA00023136"/>
    </source>
</evidence>